<organism evidence="2 3">
    <name type="scientific">Nitrospina gracilis (strain 3/211)</name>
    <dbReference type="NCBI Taxonomy" id="1266370"/>
    <lineage>
        <taxon>Bacteria</taxon>
        <taxon>Pseudomonadati</taxon>
        <taxon>Nitrospinota/Tectimicrobiota group</taxon>
        <taxon>Nitrospinota</taxon>
        <taxon>Nitrospinia</taxon>
        <taxon>Nitrospinales</taxon>
        <taxon>Nitrospinaceae</taxon>
        <taxon>Nitrospina</taxon>
    </lineage>
</organism>
<accession>M1Z3B2</accession>
<dbReference type="HOGENOM" id="CLU_2181073_0_0_0"/>
<reference evidence="2 3" key="1">
    <citation type="journal article" date="2013" name="Front. Microbiol.">
        <title>The genome of Nitrospina gracilis illuminates the metabolism and evolution of the major marine nitrite oxidizer.</title>
        <authorList>
            <person name="Luecker S."/>
            <person name="Nowka B."/>
            <person name="Rattei T."/>
            <person name="Spieck E."/>
            <person name="and Daims H."/>
        </authorList>
    </citation>
    <scope>NUCLEOTIDE SEQUENCE [LARGE SCALE GENOMIC DNA]</scope>
    <source>
        <strain evidence="2 3">3/211</strain>
    </source>
</reference>
<dbReference type="EMBL" id="CAQJ01000108">
    <property type="protein sequence ID" value="CCQ92196.1"/>
    <property type="molecule type" value="Genomic_DNA"/>
</dbReference>
<dbReference type="InParanoid" id="M1Z3B2"/>
<protein>
    <submittedName>
        <fullName evidence="2">Uncharacterized protein</fullName>
    </submittedName>
</protein>
<feature type="region of interest" description="Disordered" evidence="1">
    <location>
        <begin position="83"/>
        <end position="109"/>
    </location>
</feature>
<evidence type="ECO:0000313" key="2">
    <source>
        <dbReference type="EMBL" id="CCQ92196.1"/>
    </source>
</evidence>
<name>M1Z3B2_NITG3</name>
<comment type="caution">
    <text evidence="2">The sequence shown here is derived from an EMBL/GenBank/DDBJ whole genome shotgun (WGS) entry which is preliminary data.</text>
</comment>
<sequence length="109" mass="12585">MTTMDTAMAKKPDLKQYLDPTGVQVLKKRLVAGQITPTVFKQTLTRQMVSQFFLEYTHPVDRAWEKMTGILRRERSLIRHTAKNRKQLEDAETGFSQPFPLPSSKKCSE</sequence>
<keyword evidence="3" id="KW-1185">Reference proteome</keyword>
<gene>
    <name evidence="2" type="ORF">NITGR_980071</name>
</gene>
<evidence type="ECO:0000256" key="1">
    <source>
        <dbReference type="SAM" id="MobiDB-lite"/>
    </source>
</evidence>
<proteinExistence type="predicted"/>
<dbReference type="AlphaFoldDB" id="M1Z3B2"/>
<dbReference type="Proteomes" id="UP000011704">
    <property type="component" value="Unassembled WGS sequence"/>
</dbReference>
<evidence type="ECO:0000313" key="3">
    <source>
        <dbReference type="Proteomes" id="UP000011704"/>
    </source>
</evidence>